<feature type="domain" description="HTH cro/C1-type" evidence="9">
    <location>
        <begin position="126"/>
        <end position="152"/>
    </location>
</feature>
<evidence type="ECO:0000256" key="2">
    <source>
        <dbReference type="ARBA" id="ARBA00006295"/>
    </source>
</evidence>
<dbReference type="SUPFAM" id="SSF109709">
    <property type="entry name" value="KorB DNA-binding domain-like"/>
    <property type="match status" value="1"/>
</dbReference>
<dbReference type="FunFam" id="3.90.1530.30:FF:000001">
    <property type="entry name" value="Chromosome partitioning protein ParB"/>
    <property type="match status" value="1"/>
</dbReference>
<accession>A0A9D1QQM0</accession>
<dbReference type="Pfam" id="PF02195">
    <property type="entry name" value="ParB_N"/>
    <property type="match status" value="1"/>
</dbReference>
<dbReference type="PANTHER" id="PTHR33375">
    <property type="entry name" value="CHROMOSOME-PARTITIONING PROTEIN PARB-RELATED"/>
    <property type="match status" value="1"/>
</dbReference>
<dbReference type="GO" id="GO:0003677">
    <property type="term" value="F:DNA binding"/>
    <property type="evidence" value="ECO:0007669"/>
    <property type="project" value="UniProtKB-KW"/>
</dbReference>
<dbReference type="Proteomes" id="UP000886878">
    <property type="component" value="Unassembled WGS sequence"/>
</dbReference>
<dbReference type="NCBIfam" id="TIGR00180">
    <property type="entry name" value="parB_part"/>
    <property type="match status" value="1"/>
</dbReference>
<dbReference type="GO" id="GO:0009295">
    <property type="term" value="C:nucleoid"/>
    <property type="evidence" value="ECO:0007669"/>
    <property type="project" value="UniProtKB-SubCell"/>
</dbReference>
<dbReference type="InterPro" id="IPR041468">
    <property type="entry name" value="HTH_ParB/Spo0J"/>
</dbReference>
<feature type="region of interest" description="Disordered" evidence="8">
    <location>
        <begin position="216"/>
        <end position="255"/>
    </location>
</feature>
<dbReference type="GO" id="GO:0007059">
    <property type="term" value="P:chromosome segregation"/>
    <property type="evidence" value="ECO:0007669"/>
    <property type="project" value="TreeGrafter"/>
</dbReference>
<keyword evidence="3" id="KW-0963">Cytoplasm</keyword>
<dbReference type="GO" id="GO:0000917">
    <property type="term" value="P:division septum assembly"/>
    <property type="evidence" value="ECO:0007669"/>
    <property type="project" value="UniProtKB-KW"/>
</dbReference>
<dbReference type="InterPro" id="IPR023705">
    <property type="entry name" value="Nucleoid_occlusion_protein"/>
</dbReference>
<dbReference type="Gene3D" id="1.10.10.2830">
    <property type="match status" value="1"/>
</dbReference>
<keyword evidence="6" id="KW-0717">Septation</keyword>
<reference evidence="10" key="1">
    <citation type="journal article" date="2021" name="PeerJ">
        <title>Extensive microbial diversity within the chicken gut microbiome revealed by metagenomics and culture.</title>
        <authorList>
            <person name="Gilroy R."/>
            <person name="Ravi A."/>
            <person name="Getino M."/>
            <person name="Pursley I."/>
            <person name="Horton D.L."/>
            <person name="Alikhan N.F."/>
            <person name="Baker D."/>
            <person name="Gharbi K."/>
            <person name="Hall N."/>
            <person name="Watson M."/>
            <person name="Adriaenssens E.M."/>
            <person name="Foster-Nyarko E."/>
            <person name="Jarju S."/>
            <person name="Secka A."/>
            <person name="Antonio M."/>
            <person name="Oren A."/>
            <person name="Chaudhuri R.R."/>
            <person name="La Ragione R."/>
            <person name="Hildebrand F."/>
            <person name="Pallen M.J."/>
        </authorList>
    </citation>
    <scope>NUCLEOTIDE SEQUENCE</scope>
    <source>
        <strain evidence="10">ChiHejej3B27-2180</strain>
    </source>
</reference>
<dbReference type="PROSITE" id="PS50943">
    <property type="entry name" value="HTH_CROC1"/>
    <property type="match status" value="1"/>
</dbReference>
<dbReference type="NCBIfam" id="TIGR04285">
    <property type="entry name" value="nucleoid_noc"/>
    <property type="match status" value="1"/>
</dbReference>
<dbReference type="GO" id="GO:0005694">
    <property type="term" value="C:chromosome"/>
    <property type="evidence" value="ECO:0007669"/>
    <property type="project" value="TreeGrafter"/>
</dbReference>
<reference evidence="10" key="2">
    <citation type="submission" date="2021-04" db="EMBL/GenBank/DDBJ databases">
        <authorList>
            <person name="Gilroy R."/>
        </authorList>
    </citation>
    <scope>NUCLEOTIDE SEQUENCE</scope>
    <source>
        <strain evidence="10">ChiHejej3B27-2180</strain>
    </source>
</reference>
<evidence type="ECO:0000256" key="3">
    <source>
        <dbReference type="ARBA" id="ARBA00022490"/>
    </source>
</evidence>
<sequence>MAFSLFGFGKQENDEAKSKVVEVPLDQIEPNRYQPRKVFDPDGIRELAQTIDEHGLLEPIILREYEPAKYEIIAGERRYRAMKLLDWENVPAIVKKMSDAETASMALIENLQRRDLSSVEEAQAYQKLMELNKLTQQQLAKAMGKSQSTIANKLRLLKLIKPVQNAILDNRISERHGRALIGLNEEQQRDLLMDIVNQHWTVRQTEEQVNILLGKQETAPAEKKPAEQKAAKKKPAKKRRKRVQRHDKTSDPRIALNTIRHSIKLVDDSGIDISAKEHDNNDHYEIVITIAKNKPAEK</sequence>
<evidence type="ECO:0000256" key="5">
    <source>
        <dbReference type="ARBA" id="ARBA00023125"/>
    </source>
</evidence>
<comment type="similarity">
    <text evidence="2">Belongs to the ParB family.</text>
</comment>
<evidence type="ECO:0000256" key="7">
    <source>
        <dbReference type="ARBA" id="ARBA00023306"/>
    </source>
</evidence>
<organism evidence="10 11">
    <name type="scientific">Candidatus Limosilactobacillus merdipullorum</name>
    <dbReference type="NCBI Taxonomy" id="2838653"/>
    <lineage>
        <taxon>Bacteria</taxon>
        <taxon>Bacillati</taxon>
        <taxon>Bacillota</taxon>
        <taxon>Bacilli</taxon>
        <taxon>Lactobacillales</taxon>
        <taxon>Lactobacillaceae</taxon>
        <taxon>Limosilactobacillus</taxon>
    </lineage>
</organism>
<dbReference type="InterPro" id="IPR004437">
    <property type="entry name" value="ParB/RepB/Spo0J"/>
</dbReference>
<evidence type="ECO:0000313" key="10">
    <source>
        <dbReference type="EMBL" id="HIW70296.1"/>
    </source>
</evidence>
<dbReference type="InterPro" id="IPR003115">
    <property type="entry name" value="ParB_N"/>
</dbReference>
<dbReference type="EMBL" id="DXGK01000053">
    <property type="protein sequence ID" value="HIW70296.1"/>
    <property type="molecule type" value="Genomic_DNA"/>
</dbReference>
<evidence type="ECO:0000256" key="4">
    <source>
        <dbReference type="ARBA" id="ARBA00022618"/>
    </source>
</evidence>
<dbReference type="CDD" id="cd00093">
    <property type="entry name" value="HTH_XRE"/>
    <property type="match status" value="1"/>
</dbReference>
<dbReference type="Gene3D" id="3.90.1530.30">
    <property type="match status" value="1"/>
</dbReference>
<dbReference type="AlphaFoldDB" id="A0A9D1QQM0"/>
<comment type="subcellular location">
    <subcellularLocation>
        <location evidence="1">Cytoplasm</location>
        <location evidence="1">Nucleoid</location>
    </subcellularLocation>
</comment>
<evidence type="ECO:0000256" key="6">
    <source>
        <dbReference type="ARBA" id="ARBA00023210"/>
    </source>
</evidence>
<evidence type="ECO:0000256" key="1">
    <source>
        <dbReference type="ARBA" id="ARBA00004453"/>
    </source>
</evidence>
<protein>
    <submittedName>
        <fullName evidence="10">Nucleoid occlusion protein</fullName>
    </submittedName>
</protein>
<evidence type="ECO:0000259" key="9">
    <source>
        <dbReference type="PROSITE" id="PS50943"/>
    </source>
</evidence>
<dbReference type="InterPro" id="IPR036086">
    <property type="entry name" value="ParB/Sulfiredoxin_sf"/>
</dbReference>
<name>A0A9D1QQM0_9LACO</name>
<keyword evidence="5" id="KW-0238">DNA-binding</keyword>
<dbReference type="Pfam" id="PF17762">
    <property type="entry name" value="HTH_ParB"/>
    <property type="match status" value="1"/>
</dbReference>
<comment type="caution">
    <text evidence="10">The sequence shown here is derived from an EMBL/GenBank/DDBJ whole genome shotgun (WGS) entry which is preliminary data.</text>
</comment>
<evidence type="ECO:0000256" key="8">
    <source>
        <dbReference type="SAM" id="MobiDB-lite"/>
    </source>
</evidence>
<feature type="compositionally biased region" description="Basic and acidic residues" evidence="8">
    <location>
        <begin position="220"/>
        <end position="230"/>
    </location>
</feature>
<keyword evidence="4" id="KW-0132">Cell division</keyword>
<dbReference type="CDD" id="cd16393">
    <property type="entry name" value="SPO0J_N"/>
    <property type="match status" value="1"/>
</dbReference>
<dbReference type="InterPro" id="IPR001387">
    <property type="entry name" value="Cro/C1-type_HTH"/>
</dbReference>
<dbReference type="SUPFAM" id="SSF110849">
    <property type="entry name" value="ParB/Sulfiredoxin"/>
    <property type="match status" value="1"/>
</dbReference>
<keyword evidence="7" id="KW-0131">Cell cycle</keyword>
<proteinExistence type="inferred from homology"/>
<dbReference type="GO" id="GO:0045881">
    <property type="term" value="P:positive regulation of sporulation resulting in formation of a cellular spore"/>
    <property type="evidence" value="ECO:0007669"/>
    <property type="project" value="TreeGrafter"/>
</dbReference>
<dbReference type="InterPro" id="IPR050336">
    <property type="entry name" value="Chromosome_partition/occlusion"/>
</dbReference>
<gene>
    <name evidence="10" type="primary">noc</name>
    <name evidence="10" type="ORF">H9876_02800</name>
</gene>
<feature type="compositionally biased region" description="Basic residues" evidence="8">
    <location>
        <begin position="231"/>
        <end position="245"/>
    </location>
</feature>
<dbReference type="PANTHER" id="PTHR33375:SF8">
    <property type="entry name" value="NUCLEOID OCCLUSION PROTEIN"/>
    <property type="match status" value="1"/>
</dbReference>
<dbReference type="SMART" id="SM00470">
    <property type="entry name" value="ParB"/>
    <property type="match status" value="1"/>
</dbReference>
<dbReference type="FunFam" id="1.10.10.2830:FF:000001">
    <property type="entry name" value="Chromosome partitioning protein ParB"/>
    <property type="match status" value="1"/>
</dbReference>
<evidence type="ECO:0000313" key="11">
    <source>
        <dbReference type="Proteomes" id="UP000886878"/>
    </source>
</evidence>